<dbReference type="PROSITE" id="PS50143">
    <property type="entry name" value="BIR_REPEAT_2"/>
    <property type="match status" value="1"/>
</dbReference>
<dbReference type="STRING" id="1965070.A0A3S3NPH1"/>
<dbReference type="InterPro" id="IPR001370">
    <property type="entry name" value="BIR_rpt"/>
</dbReference>
<comment type="caution">
    <text evidence="1">The sequence shown here is derived from an EMBL/GenBank/DDBJ whole genome shotgun (WGS) entry which is preliminary data.</text>
</comment>
<dbReference type="SUPFAM" id="SSF57924">
    <property type="entry name" value="Inhibitor of apoptosis (IAP) repeat"/>
    <property type="match status" value="1"/>
</dbReference>
<dbReference type="Proteomes" id="UP000285301">
    <property type="component" value="Unassembled WGS sequence"/>
</dbReference>
<reference evidence="1 2" key="1">
    <citation type="journal article" date="2018" name="Gigascience">
        <title>Genomes of trombidid mites reveal novel predicted allergens and laterally-transferred genes associated with secondary metabolism.</title>
        <authorList>
            <person name="Dong X."/>
            <person name="Chaisiri K."/>
            <person name="Xia D."/>
            <person name="Armstrong S.D."/>
            <person name="Fang Y."/>
            <person name="Donnelly M.J."/>
            <person name="Kadowaki T."/>
            <person name="McGarry J.W."/>
            <person name="Darby A.C."/>
            <person name="Makepeace B.L."/>
        </authorList>
    </citation>
    <scope>NUCLEOTIDE SEQUENCE [LARGE SCALE GENOMIC DNA]</scope>
    <source>
        <strain evidence="1">UoL-WK</strain>
    </source>
</reference>
<dbReference type="GO" id="GO:0051726">
    <property type="term" value="P:regulation of cell cycle"/>
    <property type="evidence" value="ECO:0007669"/>
    <property type="project" value="TreeGrafter"/>
</dbReference>
<dbReference type="GO" id="GO:0005634">
    <property type="term" value="C:nucleus"/>
    <property type="evidence" value="ECO:0007669"/>
    <property type="project" value="TreeGrafter"/>
</dbReference>
<proteinExistence type="predicted"/>
<dbReference type="OrthoDB" id="5855668at2759"/>
<organism evidence="1 2">
    <name type="scientific">Dinothrombium tinctorium</name>
    <dbReference type="NCBI Taxonomy" id="1965070"/>
    <lineage>
        <taxon>Eukaryota</taxon>
        <taxon>Metazoa</taxon>
        <taxon>Ecdysozoa</taxon>
        <taxon>Arthropoda</taxon>
        <taxon>Chelicerata</taxon>
        <taxon>Arachnida</taxon>
        <taxon>Acari</taxon>
        <taxon>Acariformes</taxon>
        <taxon>Trombidiformes</taxon>
        <taxon>Prostigmata</taxon>
        <taxon>Anystina</taxon>
        <taxon>Parasitengona</taxon>
        <taxon>Trombidioidea</taxon>
        <taxon>Trombidiidae</taxon>
        <taxon>Dinothrombium</taxon>
    </lineage>
</organism>
<dbReference type="SMART" id="SM00238">
    <property type="entry name" value="BIR"/>
    <property type="match status" value="1"/>
</dbReference>
<gene>
    <name evidence="1" type="ORF">B4U79_10715</name>
</gene>
<dbReference type="GO" id="GO:0031398">
    <property type="term" value="P:positive regulation of protein ubiquitination"/>
    <property type="evidence" value="ECO:0007669"/>
    <property type="project" value="TreeGrafter"/>
</dbReference>
<name>A0A3S3NPH1_9ACAR</name>
<dbReference type="AlphaFoldDB" id="A0A3S3NPH1"/>
<dbReference type="EMBL" id="NCKU01003934">
    <property type="protein sequence ID" value="RWS06699.1"/>
    <property type="molecule type" value="Genomic_DNA"/>
</dbReference>
<dbReference type="Pfam" id="PF00653">
    <property type="entry name" value="BIR"/>
    <property type="match status" value="1"/>
</dbReference>
<dbReference type="GO" id="GO:0043027">
    <property type="term" value="F:cysteine-type endopeptidase inhibitor activity involved in apoptotic process"/>
    <property type="evidence" value="ECO:0007669"/>
    <property type="project" value="TreeGrafter"/>
</dbReference>
<dbReference type="InterPro" id="IPR050784">
    <property type="entry name" value="IAP"/>
</dbReference>
<sequence length="236" mass="27202">MNNPYINYYQNQIGHRTPGFRGIRRQRGYEWLSNLFSKAIMPLFKTIKNVDASKGLKVLQDISKAPGSEVRKTIVDDIAKIRATAADRYPITRTEIKAMTIPSNLSNVFLAYLGDYNYNPYNFKQFKVGYIACYVNGVQYPNLAYQPDFENNLCAKEYLDFINVANKLDSINTLPISIKNFNEFSFLNDGDRVKCHYCKGVIYKWEPGDKPLEEHKRYFPCCSYQKLLGCNGETTS</sequence>
<evidence type="ECO:0000313" key="2">
    <source>
        <dbReference type="Proteomes" id="UP000285301"/>
    </source>
</evidence>
<dbReference type="Gene3D" id="1.10.1170.10">
    <property type="entry name" value="Inhibitor Of Apoptosis Protein (2mihbC-IAP-1), Chain A"/>
    <property type="match status" value="1"/>
</dbReference>
<dbReference type="GO" id="GO:0005737">
    <property type="term" value="C:cytoplasm"/>
    <property type="evidence" value="ECO:0007669"/>
    <property type="project" value="TreeGrafter"/>
</dbReference>
<dbReference type="GO" id="GO:0043066">
    <property type="term" value="P:negative regulation of apoptotic process"/>
    <property type="evidence" value="ECO:0007669"/>
    <property type="project" value="TreeGrafter"/>
</dbReference>
<dbReference type="GO" id="GO:0061630">
    <property type="term" value="F:ubiquitin protein ligase activity"/>
    <property type="evidence" value="ECO:0007669"/>
    <property type="project" value="TreeGrafter"/>
</dbReference>
<keyword evidence="2" id="KW-1185">Reference proteome</keyword>
<accession>A0A3S3NPH1</accession>
<dbReference type="PANTHER" id="PTHR10044:SF139">
    <property type="entry name" value="DEATH-ASSOCIATED INHIBITOR OF APOPTOSIS 2"/>
    <property type="match status" value="1"/>
</dbReference>
<dbReference type="PANTHER" id="PTHR10044">
    <property type="entry name" value="INHIBITOR OF APOPTOSIS"/>
    <property type="match status" value="1"/>
</dbReference>
<protein>
    <submittedName>
        <fullName evidence="1">Uncharacterized protein</fullName>
    </submittedName>
</protein>
<evidence type="ECO:0000313" key="1">
    <source>
        <dbReference type="EMBL" id="RWS06699.1"/>
    </source>
</evidence>